<proteinExistence type="predicted"/>
<name>A0ACC3T4G4_LIPKO</name>
<gene>
    <name evidence="1" type="ORF">V1525DRAFT_400529</name>
</gene>
<evidence type="ECO:0000313" key="2">
    <source>
        <dbReference type="Proteomes" id="UP001433508"/>
    </source>
</evidence>
<organism evidence="1 2">
    <name type="scientific">Lipomyces kononenkoae</name>
    <name type="common">Yeast</name>
    <dbReference type="NCBI Taxonomy" id="34357"/>
    <lineage>
        <taxon>Eukaryota</taxon>
        <taxon>Fungi</taxon>
        <taxon>Dikarya</taxon>
        <taxon>Ascomycota</taxon>
        <taxon>Saccharomycotina</taxon>
        <taxon>Lipomycetes</taxon>
        <taxon>Lipomycetales</taxon>
        <taxon>Lipomycetaceae</taxon>
        <taxon>Lipomyces</taxon>
    </lineage>
</organism>
<protein>
    <submittedName>
        <fullName evidence="1">Uncharacterized protein</fullName>
    </submittedName>
</protein>
<dbReference type="EMBL" id="MU971354">
    <property type="protein sequence ID" value="KAK9238605.1"/>
    <property type="molecule type" value="Genomic_DNA"/>
</dbReference>
<reference evidence="2" key="1">
    <citation type="journal article" date="2024" name="Front. Bioeng. Biotechnol.">
        <title>Genome-scale model development and genomic sequencing of the oleaginous clade Lipomyces.</title>
        <authorList>
            <person name="Czajka J.J."/>
            <person name="Han Y."/>
            <person name="Kim J."/>
            <person name="Mondo S.J."/>
            <person name="Hofstad B.A."/>
            <person name="Robles A."/>
            <person name="Haridas S."/>
            <person name="Riley R."/>
            <person name="LaButti K."/>
            <person name="Pangilinan J."/>
            <person name="Andreopoulos W."/>
            <person name="Lipzen A."/>
            <person name="Yan J."/>
            <person name="Wang M."/>
            <person name="Ng V."/>
            <person name="Grigoriev I.V."/>
            <person name="Spatafora J.W."/>
            <person name="Magnuson J.K."/>
            <person name="Baker S.E."/>
            <person name="Pomraning K.R."/>
        </authorList>
    </citation>
    <scope>NUCLEOTIDE SEQUENCE [LARGE SCALE GENOMIC DNA]</scope>
    <source>
        <strain evidence="2">CBS 7786</strain>
    </source>
</reference>
<dbReference type="Proteomes" id="UP001433508">
    <property type="component" value="Unassembled WGS sequence"/>
</dbReference>
<evidence type="ECO:0000313" key="1">
    <source>
        <dbReference type="EMBL" id="KAK9238605.1"/>
    </source>
</evidence>
<sequence>MGFSYTFNWPADPPAEEVYVTGSFDNWSKSAPLAQNVDGSWSVSIPLPSEKIVYKFVVDNNWVIDPNAKTETDLSGITNNVIDLDDIAAATSVSNLPGGFIPESGGIPIVAASSSSAPEEEHAHEPALTESKAQATTASDSTATGPETELSTDAEAVQSDTVLGDKADEPSPPIAAARSEPEPVKDEVEQKEDLAPAPTVMPQSDILHSPFLGTPGIVIPANANEIREFREVSTIDPQTLNAVQSVPKFTTENPPEPEHTPADTVADEEAPSQGGIGGVSAAEGDVLLGPNEELPRSPIKPQEEEEEPVAHEASEGRSDAVNVSESQQPTLSAAEEAPVIIKDTQIGQPPSADSTVSEVVDTSTSTAPEIVNAEDIPKEAAEPSPSAPPASKSQKSKLSFFDKWLGPNTVRVQHYPVIVLAVCVTLYGVRYYFTHGGSMLRGGNADDAFAVFREL</sequence>
<accession>A0ACC3T4G4</accession>
<keyword evidence="2" id="KW-1185">Reference proteome</keyword>
<comment type="caution">
    <text evidence="1">The sequence shown here is derived from an EMBL/GenBank/DDBJ whole genome shotgun (WGS) entry which is preliminary data.</text>
</comment>